<feature type="non-terminal residue" evidence="1">
    <location>
        <position position="58"/>
    </location>
</feature>
<gene>
    <name evidence="1" type="ORF">S01H1_82314</name>
</gene>
<proteinExistence type="predicted"/>
<dbReference type="AlphaFoldDB" id="X0Y042"/>
<dbReference type="EMBL" id="BARS01055791">
    <property type="protein sequence ID" value="GAG49000.1"/>
    <property type="molecule type" value="Genomic_DNA"/>
</dbReference>
<protein>
    <submittedName>
        <fullName evidence="1">Uncharacterized protein</fullName>
    </submittedName>
</protein>
<sequence length="58" mass="6470">MKRIGYKLDYSKKKKQVFVLYEQYEGLVEPFKEQAVCEKGCASCCIDVGSVGATTLEG</sequence>
<organism evidence="1">
    <name type="scientific">marine sediment metagenome</name>
    <dbReference type="NCBI Taxonomy" id="412755"/>
    <lineage>
        <taxon>unclassified sequences</taxon>
        <taxon>metagenomes</taxon>
        <taxon>ecological metagenomes</taxon>
    </lineage>
</organism>
<name>X0Y042_9ZZZZ</name>
<accession>X0Y042</accession>
<reference evidence="1" key="1">
    <citation type="journal article" date="2014" name="Front. Microbiol.">
        <title>High frequency of phylogenetically diverse reductive dehalogenase-homologous genes in deep subseafloor sedimentary metagenomes.</title>
        <authorList>
            <person name="Kawai M."/>
            <person name="Futagami T."/>
            <person name="Toyoda A."/>
            <person name="Takaki Y."/>
            <person name="Nishi S."/>
            <person name="Hori S."/>
            <person name="Arai W."/>
            <person name="Tsubouchi T."/>
            <person name="Morono Y."/>
            <person name="Uchiyama I."/>
            <person name="Ito T."/>
            <person name="Fujiyama A."/>
            <person name="Inagaki F."/>
            <person name="Takami H."/>
        </authorList>
    </citation>
    <scope>NUCLEOTIDE SEQUENCE</scope>
    <source>
        <strain evidence="1">Expedition CK06-06</strain>
    </source>
</reference>
<comment type="caution">
    <text evidence="1">The sequence shown here is derived from an EMBL/GenBank/DDBJ whole genome shotgun (WGS) entry which is preliminary data.</text>
</comment>
<evidence type="ECO:0000313" key="1">
    <source>
        <dbReference type="EMBL" id="GAG49000.1"/>
    </source>
</evidence>